<dbReference type="AlphaFoldDB" id="A0AAU9LMC8"/>
<sequence>MAKGVSRRSDAVTSLESVSVKRHLKANAAMATNDGAGPSEERAGFAGLREFGTRVKASLSPYMDSIQVTWWWMTGRTADNVVVDLGLINLQKDDFDGKIAAFSKLLKFLKVSSRSPVGKMYMTLEKFYTGNKFLDILAFTGKKFDKRIPYFQEKGYTAIKVFATLHLDTMKLYKTPKEFFSWLSFLAQDRNSFQSEMYGTIAQFCPNFDPMPALRFAAKYDPTMQKWIKEERRSVTWYTFLTLNNDQLVRKGKKNVPDAFLNSLRSCFPKKEDKLDKFLVKGSYGTGARFMAIEALYSRFMTWKDWEQPYETVFQLLNLNKQPPAFLFWLPQLKIFYDFVHFVDAKNAKTIIATEIAKHFKLKDFPKVKNSDQIKDDPYGIAKEIYKELKEQDKLQTKEIKNLGS</sequence>
<name>A0AAU9LMC8_9STRA</name>
<gene>
    <name evidence="1" type="ORF">PBS003_LOCUS8622</name>
</gene>
<evidence type="ECO:0000313" key="2">
    <source>
        <dbReference type="Proteomes" id="UP001160483"/>
    </source>
</evidence>
<evidence type="ECO:0008006" key="3">
    <source>
        <dbReference type="Google" id="ProtNLM"/>
    </source>
</evidence>
<protein>
    <recommendedName>
        <fullName evidence="3">RXLR phytopathogen effector protein WY-domain domain-containing protein</fullName>
    </recommendedName>
</protein>
<comment type="caution">
    <text evidence="1">The sequence shown here is derived from an EMBL/GenBank/DDBJ whole genome shotgun (WGS) entry which is preliminary data.</text>
</comment>
<reference evidence="1" key="1">
    <citation type="submission" date="2021-11" db="EMBL/GenBank/DDBJ databases">
        <authorList>
            <person name="Islam A."/>
            <person name="Islam S."/>
            <person name="Flora M.S."/>
            <person name="Rahman M."/>
            <person name="Ziaur R.M."/>
            <person name="Epstein J.H."/>
            <person name="Hassan M."/>
            <person name="Klassen M."/>
            <person name="Woodard K."/>
            <person name="Webb A."/>
            <person name="Webby R.J."/>
            <person name="El Zowalaty M.E."/>
        </authorList>
    </citation>
    <scope>NUCLEOTIDE SEQUENCE</scope>
    <source>
        <strain evidence="1">Pbs3</strain>
    </source>
</reference>
<organism evidence="1 2">
    <name type="scientific">Peronospora belbahrii</name>
    <dbReference type="NCBI Taxonomy" id="622444"/>
    <lineage>
        <taxon>Eukaryota</taxon>
        <taxon>Sar</taxon>
        <taxon>Stramenopiles</taxon>
        <taxon>Oomycota</taxon>
        <taxon>Peronosporomycetes</taxon>
        <taxon>Peronosporales</taxon>
        <taxon>Peronosporaceae</taxon>
        <taxon>Peronospora</taxon>
    </lineage>
</organism>
<dbReference type="Proteomes" id="UP001160483">
    <property type="component" value="Unassembled WGS sequence"/>
</dbReference>
<proteinExistence type="predicted"/>
<evidence type="ECO:0000313" key="1">
    <source>
        <dbReference type="EMBL" id="CAH0482023.1"/>
    </source>
</evidence>
<dbReference type="EMBL" id="CAKKTJ010000331">
    <property type="protein sequence ID" value="CAH0482023.1"/>
    <property type="molecule type" value="Genomic_DNA"/>
</dbReference>
<accession>A0AAU9LMC8</accession>